<organism evidence="1 2">
    <name type="scientific">Caulobacter phage CcrBL10</name>
    <dbReference type="NCBI Taxonomy" id="2283269"/>
    <lineage>
        <taxon>Viruses</taxon>
        <taxon>Duplodnaviria</taxon>
        <taxon>Heunggongvirae</taxon>
        <taxon>Uroviricota</taxon>
        <taxon>Caudoviricetes</taxon>
        <taxon>Jeanschmidtviridae</taxon>
        <taxon>Poindextervirus</taxon>
        <taxon>Poindextervirus BL10</taxon>
    </lineage>
</organism>
<keyword evidence="2" id="KW-1185">Reference proteome</keyword>
<protein>
    <submittedName>
        <fullName evidence="1">Uncharacterized protein</fullName>
    </submittedName>
</protein>
<reference evidence="1 2" key="1">
    <citation type="submission" date="2018-07" db="EMBL/GenBank/DDBJ databases">
        <title>Giant CbK-like Caulobacter bacteriophages have genetically divergent genomes.</title>
        <authorList>
            <person name="Wilson K.M."/>
            <person name="Ely B."/>
        </authorList>
    </citation>
    <scope>NUCLEOTIDE SEQUENCE [LARGE SCALE GENOMIC DNA]</scope>
</reference>
<proteinExistence type="predicted"/>
<gene>
    <name evidence="1" type="ORF">CcrBL10_gp023</name>
</gene>
<dbReference type="EMBL" id="MH588544">
    <property type="protein sequence ID" value="AXQ68227.1"/>
    <property type="molecule type" value="Genomic_DNA"/>
</dbReference>
<dbReference type="Proteomes" id="UP000258997">
    <property type="component" value="Segment"/>
</dbReference>
<evidence type="ECO:0000313" key="2">
    <source>
        <dbReference type="Proteomes" id="UP000258997"/>
    </source>
</evidence>
<evidence type="ECO:0000313" key="1">
    <source>
        <dbReference type="EMBL" id="AXQ68227.1"/>
    </source>
</evidence>
<sequence length="64" mass="7364">MSSEFSRSAEIEMIAIALYESKVRSVGPSSATHWPSWKGQAPLERARWRQEAKTMILESREQKI</sequence>
<accession>A0A385EBP7</accession>
<name>A0A385EBP7_9CAUD</name>